<gene>
    <name evidence="2" type="ORF">DY78_GL002394</name>
</gene>
<sequence>MEVARMQRRSNAYHISVLAVLMAIIIVQNVVPFFGYIPISGLSLTTIHVTVIVAAVVLGPKDGALVGGMWGVIDWIRAFVAPTSALAPYVFTNPLVSVVPRVLIGVVAGWTFIWWQRRGKQMLGLTLAGIAGSLTNTILVLGLIGTLYADRAAGFYKVDLTKLMPYLLTIVGINGVPEAILAGILVPLIGMPLLRFQRKNK</sequence>
<evidence type="ECO:0000256" key="1">
    <source>
        <dbReference type="SAM" id="Phobius"/>
    </source>
</evidence>
<dbReference type="InterPro" id="IPR024529">
    <property type="entry name" value="ECF_trnsprt_substrate-spec"/>
</dbReference>
<feature type="transmembrane region" description="Helical" evidence="1">
    <location>
        <begin position="12"/>
        <end position="31"/>
    </location>
</feature>
<dbReference type="Proteomes" id="UP000050920">
    <property type="component" value="Unassembled WGS sequence"/>
</dbReference>
<dbReference type="Gene3D" id="1.10.1760.20">
    <property type="match status" value="1"/>
</dbReference>
<feature type="transmembrane region" description="Helical" evidence="1">
    <location>
        <begin position="98"/>
        <end position="115"/>
    </location>
</feature>
<accession>A0A0R2NVQ1</accession>
<dbReference type="AlphaFoldDB" id="A0A0R2NVQ1"/>
<keyword evidence="1" id="KW-0472">Membrane</keyword>
<dbReference type="Pfam" id="PF12822">
    <property type="entry name" value="ECF_trnsprt"/>
    <property type="match status" value="1"/>
</dbReference>
<feature type="transmembrane region" description="Helical" evidence="1">
    <location>
        <begin position="122"/>
        <end position="146"/>
    </location>
</feature>
<evidence type="ECO:0000313" key="3">
    <source>
        <dbReference type="Proteomes" id="UP000050920"/>
    </source>
</evidence>
<keyword evidence="3" id="KW-1185">Reference proteome</keyword>
<name>A0A0R2NVQ1_9LACO</name>
<proteinExistence type="predicted"/>
<feature type="transmembrane region" description="Helical" evidence="1">
    <location>
        <begin position="70"/>
        <end position="92"/>
    </location>
</feature>
<dbReference type="EMBL" id="AYGX02000043">
    <property type="protein sequence ID" value="KRO28400.1"/>
    <property type="molecule type" value="Genomic_DNA"/>
</dbReference>
<feature type="transmembrane region" description="Helical" evidence="1">
    <location>
        <begin position="166"/>
        <end position="194"/>
    </location>
</feature>
<comment type="caution">
    <text evidence="2">The sequence shown here is derived from an EMBL/GenBank/DDBJ whole genome shotgun (WGS) entry which is preliminary data.</text>
</comment>
<keyword evidence="1" id="KW-0812">Transmembrane</keyword>
<evidence type="ECO:0000313" key="2">
    <source>
        <dbReference type="EMBL" id="KRO28400.1"/>
    </source>
</evidence>
<dbReference type="GO" id="GO:0022857">
    <property type="term" value="F:transmembrane transporter activity"/>
    <property type="evidence" value="ECO:0007669"/>
    <property type="project" value="InterPro"/>
</dbReference>
<reference evidence="2 3" key="1">
    <citation type="journal article" date="2015" name="Genome Announc.">
        <title>Expanding the biotechnology potential of lactobacilli through comparative genomics of 213 strains and associated genera.</title>
        <authorList>
            <person name="Sun Z."/>
            <person name="Harris H.M."/>
            <person name="McCann A."/>
            <person name="Guo C."/>
            <person name="Argimon S."/>
            <person name="Zhang W."/>
            <person name="Yang X."/>
            <person name="Jeffery I.B."/>
            <person name="Cooney J.C."/>
            <person name="Kagawa T.F."/>
            <person name="Liu W."/>
            <person name="Song Y."/>
            <person name="Salvetti E."/>
            <person name="Wrobel A."/>
            <person name="Rasinkangas P."/>
            <person name="Parkhill J."/>
            <person name="Rea M.C."/>
            <person name="O'Sullivan O."/>
            <person name="Ritari J."/>
            <person name="Douillard F.P."/>
            <person name="Paul Ross R."/>
            <person name="Yang R."/>
            <person name="Briner A.E."/>
            <person name="Felis G.E."/>
            <person name="de Vos W.M."/>
            <person name="Barrangou R."/>
            <person name="Klaenhammer T.R."/>
            <person name="Caufield P.W."/>
            <person name="Cui Y."/>
            <person name="Zhang H."/>
            <person name="O'Toole P.W."/>
        </authorList>
    </citation>
    <scope>NUCLEOTIDE SEQUENCE [LARGE SCALE GENOMIC DNA]</scope>
    <source>
        <strain evidence="2 3">DSM 21115</strain>
    </source>
</reference>
<keyword evidence="1" id="KW-1133">Transmembrane helix</keyword>
<organism evidence="2 3">
    <name type="scientific">Lactiplantibacillus fabifermentans DSM 21115</name>
    <dbReference type="NCBI Taxonomy" id="1413187"/>
    <lineage>
        <taxon>Bacteria</taxon>
        <taxon>Bacillati</taxon>
        <taxon>Bacillota</taxon>
        <taxon>Bacilli</taxon>
        <taxon>Lactobacillales</taxon>
        <taxon>Lactobacillaceae</taxon>
        <taxon>Lactiplantibacillus</taxon>
    </lineage>
</organism>
<feature type="transmembrane region" description="Helical" evidence="1">
    <location>
        <begin position="37"/>
        <end position="58"/>
    </location>
</feature>
<protein>
    <submittedName>
        <fullName evidence="2">Integral membrane protein</fullName>
    </submittedName>
</protein>